<dbReference type="OrthoDB" id="6152823at2759"/>
<dbReference type="InterPro" id="IPR013783">
    <property type="entry name" value="Ig-like_fold"/>
</dbReference>
<name>A0A8B6H7J4_MYTGA</name>
<evidence type="ECO:0000313" key="3">
    <source>
        <dbReference type="Proteomes" id="UP000596742"/>
    </source>
</evidence>
<dbReference type="EMBL" id="UYJE01009621">
    <property type="protein sequence ID" value="VDI75030.1"/>
    <property type="molecule type" value="Genomic_DNA"/>
</dbReference>
<gene>
    <name evidence="2" type="ORF">MGAL_10B080138</name>
</gene>
<feature type="domain" description="Ig-like" evidence="1">
    <location>
        <begin position="210"/>
        <end position="301"/>
    </location>
</feature>
<comment type="caution">
    <text evidence="2">The sequence shown here is derived from an EMBL/GenBank/DDBJ whole genome shotgun (WGS) entry which is preliminary data.</text>
</comment>
<dbReference type="Pfam" id="PF07679">
    <property type="entry name" value="I-set"/>
    <property type="match status" value="1"/>
</dbReference>
<proteinExistence type="predicted"/>
<reference evidence="2" key="1">
    <citation type="submission" date="2018-11" db="EMBL/GenBank/DDBJ databases">
        <authorList>
            <person name="Alioto T."/>
            <person name="Alioto T."/>
        </authorList>
    </citation>
    <scope>NUCLEOTIDE SEQUENCE</scope>
</reference>
<dbReference type="SUPFAM" id="SSF57924">
    <property type="entry name" value="Inhibitor of apoptosis (IAP) repeat"/>
    <property type="match status" value="1"/>
</dbReference>
<dbReference type="SUPFAM" id="SSF48726">
    <property type="entry name" value="Immunoglobulin"/>
    <property type="match status" value="1"/>
</dbReference>
<evidence type="ECO:0000313" key="2">
    <source>
        <dbReference type="EMBL" id="VDI75030.1"/>
    </source>
</evidence>
<dbReference type="PROSITE" id="PS50835">
    <property type="entry name" value="IG_LIKE"/>
    <property type="match status" value="1"/>
</dbReference>
<dbReference type="InterPro" id="IPR036179">
    <property type="entry name" value="Ig-like_dom_sf"/>
</dbReference>
<evidence type="ECO:0000259" key="1">
    <source>
        <dbReference type="PROSITE" id="PS50835"/>
    </source>
</evidence>
<protein>
    <recommendedName>
        <fullName evidence="1">Ig-like domain-containing protein</fullName>
    </recommendedName>
</protein>
<dbReference type="Gene3D" id="1.10.1170.10">
    <property type="entry name" value="Inhibitor Of Apoptosis Protein (2mihbC-IAP-1), Chain A"/>
    <property type="match status" value="1"/>
</dbReference>
<dbReference type="Gene3D" id="2.60.40.10">
    <property type="entry name" value="Immunoglobulins"/>
    <property type="match status" value="1"/>
</dbReference>
<keyword evidence="3" id="KW-1185">Reference proteome</keyword>
<sequence>MDIDKLKFKFAWHIEVLKEILYLRSIDAKVRRLFLRSEHAKVIKHDTLVDLLNSPEIPTHMCKELLNELEVSLEKCRHILREVAIHFAILGLDTAEDCTKGYKKLVDEAEKREQQYCTKESHQANIKDCRTWTGQTPEILADAGFFYKDGVRLQGYKCKIVTSKQNIGSYPFEEHGRISPNCNHVKMKESKGENIYSSGQRTDIERTYIPVKLSNHQTEHWIEGDNAFAFTCEVENDNVTVDWFHNDKLVVPSNKHLIRNVKKKHTLLITDFDPSDISDYTVVISDNSCSHKIQFDGEYISTMKHAHQVVCGKKLGYENAQKPSTTQEYTYPVSDADTFDNHKKKWVYMEQTTCGKVSLPMETLNNTVKGQAIQSSINHLNLKSNNNHDNLFTFNPSIPQSTNGYSHRLWYYQFSQFKGTPGFLTELLTHDLTVFRVRTFHTNYLSQTSAGIFDLASVSRACQIKNTLPIEEDRHCIHSIALPSGQKDTVKEFLFKWPAIVDLASATAERQIINPSPGKVIPANSMRPHSKIVQLGRSFTYFSRLLAFLPKGTKQAVCYGNDLVIISPECENITCTENGCVVICGHGKSISCYKNSLAICSVKCDNVLLENNEIQVSIDNSFDHQSFVNQNFGLLL</sequence>
<dbReference type="InterPro" id="IPR007110">
    <property type="entry name" value="Ig-like_dom"/>
</dbReference>
<dbReference type="InterPro" id="IPR013098">
    <property type="entry name" value="Ig_I-set"/>
</dbReference>
<dbReference type="Proteomes" id="UP000596742">
    <property type="component" value="Unassembled WGS sequence"/>
</dbReference>
<dbReference type="AlphaFoldDB" id="A0A8B6H7J4"/>
<accession>A0A8B6H7J4</accession>
<organism evidence="2 3">
    <name type="scientific">Mytilus galloprovincialis</name>
    <name type="common">Mediterranean mussel</name>
    <dbReference type="NCBI Taxonomy" id="29158"/>
    <lineage>
        <taxon>Eukaryota</taxon>
        <taxon>Metazoa</taxon>
        <taxon>Spiralia</taxon>
        <taxon>Lophotrochozoa</taxon>
        <taxon>Mollusca</taxon>
        <taxon>Bivalvia</taxon>
        <taxon>Autobranchia</taxon>
        <taxon>Pteriomorphia</taxon>
        <taxon>Mytilida</taxon>
        <taxon>Mytiloidea</taxon>
        <taxon>Mytilidae</taxon>
        <taxon>Mytilinae</taxon>
        <taxon>Mytilus</taxon>
    </lineage>
</organism>